<evidence type="ECO:0000259" key="7">
    <source>
        <dbReference type="PROSITE" id="PS51836"/>
    </source>
</evidence>
<reference evidence="8 9" key="1">
    <citation type="submission" date="2024-01" db="EMBL/GenBank/DDBJ databases">
        <authorList>
            <consortium name="Genoscope - CEA"/>
            <person name="William W."/>
        </authorList>
    </citation>
    <scope>NUCLEOTIDE SEQUENCE [LARGE SCALE GENOMIC DNA]</scope>
    <source>
        <strain evidence="8 9">29B2s-10</strain>
    </source>
</reference>
<feature type="compositionally biased region" description="Low complexity" evidence="6">
    <location>
        <begin position="743"/>
        <end position="758"/>
    </location>
</feature>
<dbReference type="InterPro" id="IPR041153">
    <property type="entry name" value="LST4_longin"/>
</dbReference>
<keyword evidence="3" id="KW-0813">Transport</keyword>
<organism evidence="8 9">
    <name type="scientific">[Candida] anglica</name>
    <dbReference type="NCBI Taxonomy" id="148631"/>
    <lineage>
        <taxon>Eukaryota</taxon>
        <taxon>Fungi</taxon>
        <taxon>Dikarya</taxon>
        <taxon>Ascomycota</taxon>
        <taxon>Saccharomycotina</taxon>
        <taxon>Pichiomycetes</taxon>
        <taxon>Debaryomycetaceae</taxon>
        <taxon>Kurtzmaniella</taxon>
    </lineage>
</organism>
<evidence type="ECO:0000313" key="8">
    <source>
        <dbReference type="EMBL" id="CAK7921029.1"/>
    </source>
</evidence>
<feature type="compositionally biased region" description="Polar residues" evidence="6">
    <location>
        <begin position="660"/>
        <end position="677"/>
    </location>
</feature>
<feature type="domain" description="UDENN FNIP1/2-type" evidence="7">
    <location>
        <begin position="81"/>
        <end position="196"/>
    </location>
</feature>
<feature type="region of interest" description="Disordered" evidence="6">
    <location>
        <begin position="743"/>
        <end position="781"/>
    </location>
</feature>
<keyword evidence="4" id="KW-0653">Protein transport</keyword>
<keyword evidence="5" id="KW-0029">Amino-acid transport</keyword>
<evidence type="ECO:0000313" key="9">
    <source>
        <dbReference type="Proteomes" id="UP001497600"/>
    </source>
</evidence>
<feature type="region of interest" description="Disordered" evidence="6">
    <location>
        <begin position="515"/>
        <end position="567"/>
    </location>
</feature>
<feature type="compositionally biased region" description="Polar residues" evidence="6">
    <location>
        <begin position="765"/>
        <end position="781"/>
    </location>
</feature>
<dbReference type="EMBL" id="OZ004260">
    <property type="protein sequence ID" value="CAK7921029.1"/>
    <property type="molecule type" value="Genomic_DNA"/>
</dbReference>
<gene>
    <name evidence="8" type="ORF">CAAN4_H09274</name>
</gene>
<feature type="region of interest" description="Disordered" evidence="6">
    <location>
        <begin position="1"/>
        <end position="56"/>
    </location>
</feature>
<dbReference type="PROSITE" id="PS51836">
    <property type="entry name" value="DENN_FNIP12"/>
    <property type="match status" value="1"/>
</dbReference>
<evidence type="ECO:0000256" key="4">
    <source>
        <dbReference type="ARBA" id="ARBA00022927"/>
    </source>
</evidence>
<dbReference type="Pfam" id="PF18639">
    <property type="entry name" value="Longin_2"/>
    <property type="match status" value="1"/>
</dbReference>
<evidence type="ECO:0000256" key="3">
    <source>
        <dbReference type="ARBA" id="ARBA00022448"/>
    </source>
</evidence>
<name>A0ABP0EK45_9ASCO</name>
<evidence type="ECO:0000256" key="2">
    <source>
        <dbReference type="ARBA" id="ARBA00013394"/>
    </source>
</evidence>
<comment type="similarity">
    <text evidence="1">Belongs to the LST4 family.</text>
</comment>
<protein>
    <recommendedName>
        <fullName evidence="2">Protein LST4</fullName>
    </recommendedName>
</protein>
<feature type="compositionally biased region" description="Polar residues" evidence="6">
    <location>
        <begin position="7"/>
        <end position="41"/>
    </location>
</feature>
<dbReference type="Proteomes" id="UP001497600">
    <property type="component" value="Chromosome H"/>
</dbReference>
<feature type="region of interest" description="Disordered" evidence="6">
    <location>
        <begin position="629"/>
        <end position="677"/>
    </location>
</feature>
<feature type="region of interest" description="Disordered" evidence="6">
    <location>
        <begin position="1037"/>
        <end position="1064"/>
    </location>
</feature>
<dbReference type="InterPro" id="IPR037545">
    <property type="entry name" value="DENN_FNIP1/2"/>
</dbReference>
<accession>A0ABP0EK45</accession>
<evidence type="ECO:0000256" key="6">
    <source>
        <dbReference type="SAM" id="MobiDB-lite"/>
    </source>
</evidence>
<feature type="compositionally biased region" description="Polar residues" evidence="6">
    <location>
        <begin position="632"/>
        <end position="651"/>
    </location>
</feature>
<evidence type="ECO:0000256" key="1">
    <source>
        <dbReference type="ARBA" id="ARBA00010162"/>
    </source>
</evidence>
<proteinExistence type="inferred from homology"/>
<evidence type="ECO:0000256" key="5">
    <source>
        <dbReference type="ARBA" id="ARBA00022970"/>
    </source>
</evidence>
<feature type="compositionally biased region" description="Acidic residues" evidence="6">
    <location>
        <begin position="546"/>
        <end position="567"/>
    </location>
</feature>
<sequence>MLGRLFKQSSTSSLNQPASNSSGNNSHYGPSTTLPYSSGTQHHLHPAGIPNSGMNNSYDDSYMREILYGTTDSSQLQPYTFNNKFFRMVVSQDGGSLRSKQVLYDSSANEVASSTSAVAPLLQRNGSSNSTNSINSKNILTSKLHHNVNDLNDYMFGCGLPTNESQSSTKIHILPTLNNQMYGSNQSVLITRLFSICENLDQPENINKQSENDWHPTSTLPIKETSVKNMIVARRKGTVTGIPNNGNSKLNNKSNSINSRFSIGVIIPIESMDEDISDVIFNNWNEISHYLIILQKFIIKKLINILNIASETQLHSGGGGECPYIINKRIQFPSYVLQNEVDLNNQVLKLIKLIHYNANIPRLINSNNLMFKSLSPVTPIINSTVYNWISEILNWLEFKDGKVGTHGLGNFYNNSSFQNSPIQQNSYSQNLNPITINNDGGQSNTFLASLLALLIPLRDSLTSKPFDSLVGGGQTKRREISRVVIMTGNPMVAKKLIFLINGLIPDHNIESMKVSTDVQASEDTPRKSMGKLSIQSIGETSVDSGEVGEEENEGEEEEDDEEEEEVVVDNGVQTYQFQDYNTNTFASPRYTSPEMLSPVTVSTSTSSMASLSISARPSLSMLSGARPIPIRSATQNSGTSSPDSNASSTQGGIKGWEIPNKSSISTSTTPGKVSNTRFETDTKVIPIVQQAPVHRSSLSKSSSMAYLSSSLNSSLSSSASNYSLSKLSGSFLEKWKGSFGSGHVTSGSGSGSGHVTSGSGSGSGNNAANSHMHSSVSGTNSYFPSETIPAAPAMTFGSLNKRVSIHSLRTPSPAIEHDEFLWQHSNNINGNITPVHSSSQGKLSRAQSMLDMYNNVNNTNNYNNSPSFGRRMSVNTISEGARGGSNIKRTKSSIFLTNAEAKGQTQPNSRSVKDNKNIIHSKCLSIMQTKPSFKKEEQNGTLKVEFHTSPANDMNNGQLLQRKTLSPNVGFSDEFRPEFVVQSCPVSPKLESLVMNAMKNDLLFFQNNCAVENVVSKTVFISLRAREIKLIEMSVGGATNGTEDQGDKSPLIPNSPISGPPDSAISASPMNSFYNYYHSQDSNSMGTRVPELKGNSNNTTNKNSCYKTTMKKIYTPQKNCGDKQLINQVENKLNEINMCFTSRNKQDTDEQLARVVLSLLK</sequence>
<keyword evidence="9" id="KW-1185">Reference proteome</keyword>